<protein>
    <submittedName>
        <fullName evidence="2">Pimeloyl-ACP methyl ester carboxylesterase</fullName>
    </submittedName>
</protein>
<dbReference type="Proteomes" id="UP000633509">
    <property type="component" value="Unassembled WGS sequence"/>
</dbReference>
<dbReference type="SUPFAM" id="SSF53474">
    <property type="entry name" value="alpha/beta-Hydrolases"/>
    <property type="match status" value="1"/>
</dbReference>
<dbReference type="Pfam" id="PF12697">
    <property type="entry name" value="Abhydrolase_6"/>
    <property type="match status" value="1"/>
</dbReference>
<dbReference type="PANTHER" id="PTHR37017:SF11">
    <property type="entry name" value="ESTERASE_LIPASE_THIOESTERASE DOMAIN-CONTAINING PROTEIN"/>
    <property type="match status" value="1"/>
</dbReference>
<dbReference type="Gene3D" id="3.40.50.1820">
    <property type="entry name" value="alpha/beta hydrolase"/>
    <property type="match status" value="1"/>
</dbReference>
<dbReference type="RefSeq" id="WP_192786161.1">
    <property type="nucleotide sequence ID" value="NZ_JADBEK010000001.1"/>
</dbReference>
<feature type="domain" description="AB hydrolase-1" evidence="1">
    <location>
        <begin position="15"/>
        <end position="235"/>
    </location>
</feature>
<comment type="caution">
    <text evidence="2">The sequence shown here is derived from an EMBL/GenBank/DDBJ whole genome shotgun (WGS) entry which is preliminary data.</text>
</comment>
<gene>
    <name evidence="2" type="ORF">H4W80_003671</name>
</gene>
<keyword evidence="3" id="KW-1185">Reference proteome</keyword>
<evidence type="ECO:0000259" key="1">
    <source>
        <dbReference type="Pfam" id="PF12697"/>
    </source>
</evidence>
<evidence type="ECO:0000313" key="2">
    <source>
        <dbReference type="EMBL" id="MBE1585413.1"/>
    </source>
</evidence>
<proteinExistence type="predicted"/>
<evidence type="ECO:0000313" key="3">
    <source>
        <dbReference type="Proteomes" id="UP000633509"/>
    </source>
</evidence>
<dbReference type="PANTHER" id="PTHR37017">
    <property type="entry name" value="AB HYDROLASE-1 DOMAIN-CONTAINING PROTEIN-RELATED"/>
    <property type="match status" value="1"/>
</dbReference>
<accession>A0ABR9LXP1</accession>
<reference evidence="2 3" key="1">
    <citation type="submission" date="2020-10" db="EMBL/GenBank/DDBJ databases">
        <title>Sequencing the genomes of 1000 actinobacteria strains.</title>
        <authorList>
            <person name="Klenk H.-P."/>
        </authorList>
    </citation>
    <scope>NUCLEOTIDE SEQUENCE [LARGE SCALE GENOMIC DNA]</scope>
    <source>
        <strain evidence="2 3">DSM 43173</strain>
    </source>
</reference>
<dbReference type="InterPro" id="IPR029058">
    <property type="entry name" value="AB_hydrolase_fold"/>
</dbReference>
<dbReference type="EMBL" id="JADBEK010000001">
    <property type="protein sequence ID" value="MBE1585413.1"/>
    <property type="molecule type" value="Genomic_DNA"/>
</dbReference>
<sequence length="254" mass="26042">MTTGRSFRNGSTPTVVLVHGAFTDASSWAGVIAELQASGIPVTAVANPLRGPATDAAYLAGVVAAIDGPVLLVGHSYGGVVITRAGGQSGNVIGLVYVAAFALEAGESVLDVTGRFPDSLLGPALRPAVFRTGDGQEAVELYLKDDQFPAVFAADLPERLTSVAAAAQRPIAAVAFEESSPAASWKTLPSWYVVATADQAIHPDAQRFMARRAGADTIEVEASHAIALSQPAAVAGHIRTAATAARTVKHTHPA</sequence>
<organism evidence="2 3">
    <name type="scientific">Nonomuraea angiospora</name>
    <dbReference type="NCBI Taxonomy" id="46172"/>
    <lineage>
        <taxon>Bacteria</taxon>
        <taxon>Bacillati</taxon>
        <taxon>Actinomycetota</taxon>
        <taxon>Actinomycetes</taxon>
        <taxon>Streptosporangiales</taxon>
        <taxon>Streptosporangiaceae</taxon>
        <taxon>Nonomuraea</taxon>
    </lineage>
</organism>
<dbReference type="InterPro" id="IPR000073">
    <property type="entry name" value="AB_hydrolase_1"/>
</dbReference>
<name>A0ABR9LXP1_9ACTN</name>
<dbReference type="InterPro" id="IPR052897">
    <property type="entry name" value="Sec-Metab_Biosynth_Hydrolase"/>
</dbReference>